<name>A0A0G4I4X5_9ALVE</name>
<dbReference type="AlphaFoldDB" id="A0A0G4I4X5"/>
<reference evidence="1" key="1">
    <citation type="submission" date="2014-11" db="EMBL/GenBank/DDBJ databases">
        <authorList>
            <person name="Otto D Thomas"/>
            <person name="Naeem Raeece"/>
        </authorList>
    </citation>
    <scope>NUCLEOTIDE SEQUENCE</scope>
</reference>
<gene>
    <name evidence="1" type="ORF">Cvel_1834</name>
</gene>
<dbReference type="VEuPathDB" id="CryptoDB:Cvel_1834"/>
<protein>
    <submittedName>
        <fullName evidence="1">Uncharacterized protein</fullName>
    </submittedName>
</protein>
<accession>A0A0G4I4X5</accession>
<dbReference type="EMBL" id="CDMZ01005122">
    <property type="protein sequence ID" value="CEM52038.1"/>
    <property type="molecule type" value="Genomic_DNA"/>
</dbReference>
<sequence length="190" mass="21095">MSSSKLEVPEDIRLADSRVREACKLPLTIWLLLDFGSYMSALARLSGDDKRSEFVVGSSNEDASESVVSIGRNVCAVLFREIHPPNRLHSLTSIVIPGRTGSSPMQRIGWRGIRVIEERHASAFNKISWWSSMEFGCLVTSDSACYGFQTFLLELNIPKRLHKLNMVTHSINGVVTGFEGIVEIEATVVI</sequence>
<proteinExistence type="predicted"/>
<evidence type="ECO:0000313" key="1">
    <source>
        <dbReference type="EMBL" id="CEM52038.1"/>
    </source>
</evidence>
<organism evidence="1">
    <name type="scientific">Chromera velia CCMP2878</name>
    <dbReference type="NCBI Taxonomy" id="1169474"/>
    <lineage>
        <taxon>Eukaryota</taxon>
        <taxon>Sar</taxon>
        <taxon>Alveolata</taxon>
        <taxon>Colpodellida</taxon>
        <taxon>Chromeraceae</taxon>
        <taxon>Chromera</taxon>
    </lineage>
</organism>